<keyword evidence="6 10" id="KW-0812">Transmembrane</keyword>
<dbReference type="GO" id="GO:0015721">
    <property type="term" value="P:bile acid and bile salt transport"/>
    <property type="evidence" value="ECO:0007669"/>
    <property type="project" value="UniProtKB-ARBA"/>
</dbReference>
<evidence type="ECO:0000313" key="13">
    <source>
        <dbReference type="EMBL" id="AFC87509.1"/>
    </source>
</evidence>
<keyword evidence="5" id="KW-0997">Cell inner membrane</keyword>
<feature type="transmembrane region" description="Helical" evidence="10">
    <location>
        <begin position="80"/>
        <end position="101"/>
    </location>
</feature>
<keyword evidence="7 10" id="KW-1133">Transmembrane helix</keyword>
<dbReference type="Gene3D" id="2.40.30.170">
    <property type="match status" value="1"/>
</dbReference>
<evidence type="ECO:0000313" key="14">
    <source>
        <dbReference type="Proteomes" id="UP000005234"/>
    </source>
</evidence>
<feature type="region of interest" description="Disordered" evidence="9">
    <location>
        <begin position="33"/>
        <end position="74"/>
    </location>
</feature>
<accession>H8L1A1</accession>
<keyword evidence="4" id="KW-1003">Cell membrane</keyword>
<dbReference type="GO" id="GO:0005886">
    <property type="term" value="C:plasma membrane"/>
    <property type="evidence" value="ECO:0007669"/>
    <property type="project" value="UniProtKB-SubCell"/>
</dbReference>
<sequence>MNERDNPGTGAAAEGSTAPYKYEYKYKYLYQQQSPDASETEPPTKAASSPAAKDAEPVSAGPEAKTPEPTEKGKGKKRGVLLVIALIFILAGLAWYLYYLFVLSVHETTDDAYVNGDMVTISSRTNGTVVEVGVEDTDRVVAGQVLVRLDPVDAKISLLNAEGQLGQAVRNASQQIEQARQADAAVAQRRAEYQQRLSEYQRRHPLLAEHAVSREDVDNGRRAVDAARAALAQAEYSAAAARAQVNGSKITDFPSVIQARAQFLSAWVNHFNDAIISPIDGYAARRQVQVGQRVQAGQTLLTVVPLRDLWIDANFKETQLKNIRIGQPVKITTDQYGDQVFHGKVAGLDAGTGAAFALLPAENATGNWIKVVQRLPVRVELDADELAKHPLRIGLSTYTTIDTHDTEGKVLATVPRAKPLLSTDVYQHELQHADQAADAIIQANAAPVTGN</sequence>
<dbReference type="Gene3D" id="1.10.287.470">
    <property type="entry name" value="Helix hairpin bin"/>
    <property type="match status" value="1"/>
</dbReference>
<reference evidence="13" key="1">
    <citation type="submission" date="2012-02" db="EMBL/GenBank/DDBJ databases">
        <title>The complete genome of Frateuria aurantia DSM 6220.</title>
        <authorList>
            <consortium name="US DOE Joint Genome Institute (JGI-PGF)"/>
            <person name="Lucas S."/>
            <person name="Copeland A."/>
            <person name="Lapidus A."/>
            <person name="Glavina del Rio T."/>
            <person name="Dalin E."/>
            <person name="Tice H."/>
            <person name="Bruce D."/>
            <person name="Goodwin L."/>
            <person name="Pitluck S."/>
            <person name="Peters L."/>
            <person name="Ovchinnikova G."/>
            <person name="Teshima H."/>
            <person name="Kyrpides N."/>
            <person name="Mavromatis K."/>
            <person name="Ivanova N."/>
            <person name="Brettin T."/>
            <person name="Detter J.C."/>
            <person name="Han C."/>
            <person name="Larimer F."/>
            <person name="Land M."/>
            <person name="Hauser L."/>
            <person name="Markowitz V."/>
            <person name="Cheng J.-F."/>
            <person name="Hugenholtz P."/>
            <person name="Woyke T."/>
            <person name="Wu D."/>
            <person name="Brambilla E."/>
            <person name="Klenk H.-P."/>
            <person name="Eisen J.A."/>
        </authorList>
    </citation>
    <scope>NUCLEOTIDE SEQUENCE</scope>
    <source>
        <strain evidence="13">DSM 6220</strain>
    </source>
</reference>
<comment type="similarity">
    <text evidence="2">Belongs to the membrane fusion protein (MFP) (TC 8.A.1) family.</text>
</comment>
<feature type="domain" description="p-hydroxybenzoic acid efflux pump subunit AaeA-like beta-barrel" evidence="12">
    <location>
        <begin position="310"/>
        <end position="386"/>
    </location>
</feature>
<keyword evidence="14" id="KW-1185">Reference proteome</keyword>
<dbReference type="HOGENOM" id="CLU_018816_15_0_6"/>
<dbReference type="GO" id="GO:1990961">
    <property type="term" value="P:xenobiotic detoxification by transmembrane export across the plasma membrane"/>
    <property type="evidence" value="ECO:0007669"/>
    <property type="project" value="UniProtKB-ARBA"/>
</dbReference>
<feature type="compositionally biased region" description="Low complexity" evidence="9">
    <location>
        <begin position="40"/>
        <end position="52"/>
    </location>
</feature>
<keyword evidence="8 10" id="KW-0472">Membrane</keyword>
<dbReference type="InterPro" id="IPR058633">
    <property type="entry name" value="EmrA/FarA_HH"/>
</dbReference>
<feature type="domain" description="Multidrug export protein EmrA/FarA alpha-helical hairpin" evidence="11">
    <location>
        <begin position="153"/>
        <end position="269"/>
    </location>
</feature>
<evidence type="ECO:0000256" key="9">
    <source>
        <dbReference type="SAM" id="MobiDB-lite"/>
    </source>
</evidence>
<dbReference type="PANTHER" id="PTHR30386:SF19">
    <property type="entry name" value="MULTIDRUG EXPORT PROTEIN EMRA-RELATED"/>
    <property type="match status" value="1"/>
</dbReference>
<evidence type="ECO:0000256" key="8">
    <source>
        <dbReference type="ARBA" id="ARBA00023136"/>
    </source>
</evidence>
<dbReference type="EMBL" id="CP003350">
    <property type="protein sequence ID" value="AFC87509.1"/>
    <property type="molecule type" value="Genomic_DNA"/>
</dbReference>
<dbReference type="KEGG" id="fau:Fraau_3186"/>
<name>H8L1A1_FRAAD</name>
<dbReference type="Proteomes" id="UP000005234">
    <property type="component" value="Chromosome"/>
</dbReference>
<comment type="subcellular location">
    <subcellularLocation>
        <location evidence="1">Cell inner membrane</location>
        <topology evidence="1">Single-pass membrane protein</topology>
        <orientation evidence="1">Periplasmic side</orientation>
    </subcellularLocation>
</comment>
<dbReference type="AlphaFoldDB" id="H8L1A1"/>
<evidence type="ECO:0000256" key="2">
    <source>
        <dbReference type="ARBA" id="ARBA00009477"/>
    </source>
</evidence>
<dbReference type="eggNOG" id="COG1566">
    <property type="taxonomic scope" value="Bacteria"/>
</dbReference>
<dbReference type="Pfam" id="PF25963">
    <property type="entry name" value="Beta-barrel_AAEA"/>
    <property type="match status" value="1"/>
</dbReference>
<dbReference type="FunFam" id="2.40.30.170:FF:000003">
    <property type="entry name" value="Multidrug resistance protein A"/>
    <property type="match status" value="1"/>
</dbReference>
<dbReference type="RefSeq" id="WP_014404511.1">
    <property type="nucleotide sequence ID" value="NC_017033.1"/>
</dbReference>
<gene>
    <name evidence="13" type="ordered locus">Fraau_3186</name>
</gene>
<evidence type="ECO:0000259" key="12">
    <source>
        <dbReference type="Pfam" id="PF25963"/>
    </source>
</evidence>
<dbReference type="Pfam" id="PF25885">
    <property type="entry name" value="HH_EMRA"/>
    <property type="match status" value="1"/>
</dbReference>
<dbReference type="OrthoDB" id="9811754at2"/>
<dbReference type="InterPro" id="IPR058634">
    <property type="entry name" value="AaeA-lik-b-barrel"/>
</dbReference>
<dbReference type="GO" id="GO:0046677">
    <property type="term" value="P:response to antibiotic"/>
    <property type="evidence" value="ECO:0007669"/>
    <property type="project" value="UniProtKB-ARBA"/>
</dbReference>
<organism evidence="13 14">
    <name type="scientific">Frateuria aurantia (strain ATCC 33424 / DSM 6220 / KCTC 2777 / LMG 1558 / NBRC 3245 / NCIMB 13370)</name>
    <name type="common">Acetobacter aurantius</name>
    <dbReference type="NCBI Taxonomy" id="767434"/>
    <lineage>
        <taxon>Bacteria</taxon>
        <taxon>Pseudomonadati</taxon>
        <taxon>Pseudomonadota</taxon>
        <taxon>Gammaproteobacteria</taxon>
        <taxon>Lysobacterales</taxon>
        <taxon>Rhodanobacteraceae</taxon>
        <taxon>Frateuria</taxon>
    </lineage>
</organism>
<evidence type="ECO:0000256" key="5">
    <source>
        <dbReference type="ARBA" id="ARBA00022519"/>
    </source>
</evidence>
<dbReference type="InterPro" id="IPR050739">
    <property type="entry name" value="MFP"/>
</dbReference>
<evidence type="ECO:0000259" key="11">
    <source>
        <dbReference type="Pfam" id="PF25885"/>
    </source>
</evidence>
<evidence type="ECO:0000256" key="7">
    <source>
        <dbReference type="ARBA" id="ARBA00022989"/>
    </source>
</evidence>
<evidence type="ECO:0000256" key="6">
    <source>
        <dbReference type="ARBA" id="ARBA00022692"/>
    </source>
</evidence>
<keyword evidence="3" id="KW-0813">Transport</keyword>
<dbReference type="STRING" id="767434.Fraau_3186"/>
<dbReference type="SUPFAM" id="SSF111369">
    <property type="entry name" value="HlyD-like secretion proteins"/>
    <property type="match status" value="1"/>
</dbReference>
<evidence type="ECO:0000256" key="1">
    <source>
        <dbReference type="ARBA" id="ARBA00004383"/>
    </source>
</evidence>
<dbReference type="PANTHER" id="PTHR30386">
    <property type="entry name" value="MEMBRANE FUSION SUBUNIT OF EMRAB-TOLC MULTIDRUG EFFLUX PUMP"/>
    <property type="match status" value="1"/>
</dbReference>
<dbReference type="Gene3D" id="2.40.50.100">
    <property type="match status" value="1"/>
</dbReference>
<evidence type="ECO:0000256" key="4">
    <source>
        <dbReference type="ARBA" id="ARBA00022475"/>
    </source>
</evidence>
<evidence type="ECO:0000256" key="3">
    <source>
        <dbReference type="ARBA" id="ARBA00022448"/>
    </source>
</evidence>
<evidence type="ECO:0000256" key="10">
    <source>
        <dbReference type="SAM" id="Phobius"/>
    </source>
</evidence>
<protein>
    <submittedName>
        <fullName evidence="13">Multidrug resistance efflux pump</fullName>
    </submittedName>
</protein>
<proteinExistence type="inferred from homology"/>